<name>A0AB39V629_9FUSO</name>
<dbReference type="AlphaFoldDB" id="A0AB39V629"/>
<sequence length="152" mass="17355">MKKIFLIMLGIMLSISINSFSATKKRAAGKTQQTPQSVAVNFINSYFKAILEQRDEKYILNNSLVTQKYKNKYRNEMLKAKNCSEDYIDLCPGYPIIGEGGDFYTGKFKAVNYNSSTGYVTVKPTQFDSESDTYRIKVIKSNGKWMVDDVKH</sequence>
<dbReference type="RefSeq" id="WP_369716566.1">
    <property type="nucleotide sequence ID" value="NZ_CP165647.1"/>
</dbReference>
<feature type="chain" id="PRO_5044190186" description="DUF3828 domain-containing protein" evidence="1">
    <location>
        <begin position="22"/>
        <end position="152"/>
    </location>
</feature>
<organism evidence="2">
    <name type="scientific">Leptotrichia alba</name>
    <dbReference type="NCBI Taxonomy" id="3239304"/>
    <lineage>
        <taxon>Bacteria</taxon>
        <taxon>Fusobacteriati</taxon>
        <taxon>Fusobacteriota</taxon>
        <taxon>Fusobacteriia</taxon>
        <taxon>Fusobacteriales</taxon>
        <taxon>Leptotrichiaceae</taxon>
        <taxon>Leptotrichia</taxon>
    </lineage>
</organism>
<keyword evidence="1" id="KW-0732">Signal</keyword>
<dbReference type="EMBL" id="CP165647">
    <property type="protein sequence ID" value="XDU62729.1"/>
    <property type="molecule type" value="Genomic_DNA"/>
</dbReference>
<evidence type="ECO:0000313" key="2">
    <source>
        <dbReference type="EMBL" id="XDU62729.1"/>
    </source>
</evidence>
<dbReference type="KEGG" id="lala:AB8B28_02375"/>
<feature type="signal peptide" evidence="1">
    <location>
        <begin position="1"/>
        <end position="21"/>
    </location>
</feature>
<evidence type="ECO:0000256" key="1">
    <source>
        <dbReference type="SAM" id="SignalP"/>
    </source>
</evidence>
<reference evidence="2" key="1">
    <citation type="submission" date="2024-07" db="EMBL/GenBank/DDBJ databases">
        <authorList>
            <person name="Li X.-J."/>
            <person name="Wang X."/>
        </authorList>
    </citation>
    <scope>NUCLEOTIDE SEQUENCE</scope>
    <source>
        <strain evidence="2">HSP-536</strain>
    </source>
</reference>
<protein>
    <recommendedName>
        <fullName evidence="3">DUF3828 domain-containing protein</fullName>
    </recommendedName>
</protein>
<proteinExistence type="predicted"/>
<accession>A0AB39V629</accession>
<evidence type="ECO:0008006" key="3">
    <source>
        <dbReference type="Google" id="ProtNLM"/>
    </source>
</evidence>
<gene>
    <name evidence="2" type="ORF">AB8B28_02375</name>
</gene>